<protein>
    <submittedName>
        <fullName evidence="2">Uncharacterized protein</fullName>
    </submittedName>
</protein>
<keyword evidence="3" id="KW-1185">Reference proteome</keyword>
<reference evidence="2" key="1">
    <citation type="submission" date="2021-03" db="EMBL/GenBank/DDBJ databases">
        <title>Leucobacter chromiisoli sp. nov., isolated from chromium-containing soil of chemical plant.</title>
        <authorList>
            <person name="Xu Z."/>
        </authorList>
    </citation>
    <scope>NUCLEOTIDE SEQUENCE</scope>
    <source>
        <strain evidence="2">A2</strain>
    </source>
</reference>
<dbReference type="EMBL" id="JAGDYL010000051">
    <property type="protein sequence ID" value="MBO1806648.1"/>
    <property type="molecule type" value="Genomic_DNA"/>
</dbReference>
<comment type="caution">
    <text evidence="2">The sequence shown here is derived from an EMBL/GenBank/DDBJ whole genome shotgun (WGS) entry which is preliminary data.</text>
</comment>
<feature type="transmembrane region" description="Helical" evidence="1">
    <location>
        <begin position="37"/>
        <end position="56"/>
    </location>
</feature>
<keyword evidence="1" id="KW-0812">Transmembrane</keyword>
<dbReference type="Proteomes" id="UP000664398">
    <property type="component" value="Unassembled WGS sequence"/>
</dbReference>
<keyword evidence="1" id="KW-0472">Membrane</keyword>
<organism evidence="2 3">
    <name type="scientific">Leucobacter ruminantium</name>
    <dbReference type="NCBI Taxonomy" id="1289170"/>
    <lineage>
        <taxon>Bacteria</taxon>
        <taxon>Bacillati</taxon>
        <taxon>Actinomycetota</taxon>
        <taxon>Actinomycetes</taxon>
        <taxon>Micrococcales</taxon>
        <taxon>Microbacteriaceae</taxon>
        <taxon>Leucobacter</taxon>
    </lineage>
</organism>
<evidence type="ECO:0000313" key="3">
    <source>
        <dbReference type="Proteomes" id="UP000664398"/>
    </source>
</evidence>
<feature type="transmembrane region" description="Helical" evidence="1">
    <location>
        <begin position="122"/>
        <end position="140"/>
    </location>
</feature>
<sequence length="211" mass="22572">MQSSSRLPHLVRGSSAAAIATFAALFSHVIGGGAMPGLVGVGVPLLLSLMVCILLAGRTLSLTRLSISVVASQTLFHTLFVLGTPTSGAAMQKMPAGHHHGHQMMQMPAVSEHTITLVHGDTVMWLSHLVGALVTIAFLYRGEQAIHRLRAVAEQFVAWVRHRLTTPIQLPVLTEPARVRPAEAAGWTVLSQIHASTLSRRGPPAVFRIAR</sequence>
<dbReference type="AlphaFoldDB" id="A0A939RZE4"/>
<keyword evidence="1" id="KW-1133">Transmembrane helix</keyword>
<dbReference type="RefSeq" id="WP_208047097.1">
    <property type="nucleotide sequence ID" value="NZ_JAGDYL010000051.1"/>
</dbReference>
<name>A0A939RZE4_9MICO</name>
<feature type="transmembrane region" description="Helical" evidence="1">
    <location>
        <begin position="65"/>
        <end position="84"/>
    </location>
</feature>
<evidence type="ECO:0000313" key="2">
    <source>
        <dbReference type="EMBL" id="MBO1806648.1"/>
    </source>
</evidence>
<proteinExistence type="predicted"/>
<feature type="transmembrane region" description="Helical" evidence="1">
    <location>
        <begin position="12"/>
        <end position="31"/>
    </location>
</feature>
<accession>A0A939RZE4</accession>
<evidence type="ECO:0000256" key="1">
    <source>
        <dbReference type="SAM" id="Phobius"/>
    </source>
</evidence>
<gene>
    <name evidence="2" type="ORF">J4H91_15220</name>
</gene>